<name>A0A5B8U5N3_9ACTN</name>
<dbReference type="Gene3D" id="3.30.420.40">
    <property type="match status" value="1"/>
</dbReference>
<evidence type="ECO:0000313" key="2">
    <source>
        <dbReference type="Proteomes" id="UP000321805"/>
    </source>
</evidence>
<dbReference type="RefSeq" id="WP_146919679.1">
    <property type="nucleotide sequence ID" value="NZ_CP042430.1"/>
</dbReference>
<dbReference type="InterPro" id="IPR043129">
    <property type="entry name" value="ATPase_NBD"/>
</dbReference>
<evidence type="ECO:0008006" key="3">
    <source>
        <dbReference type="Google" id="ProtNLM"/>
    </source>
</evidence>
<dbReference type="AlphaFoldDB" id="A0A5B8U5N3"/>
<evidence type="ECO:0000313" key="1">
    <source>
        <dbReference type="EMBL" id="QEC48297.1"/>
    </source>
</evidence>
<keyword evidence="2" id="KW-1185">Reference proteome</keyword>
<dbReference type="EMBL" id="CP042430">
    <property type="protein sequence ID" value="QEC48297.1"/>
    <property type="molecule type" value="Genomic_DNA"/>
</dbReference>
<gene>
    <name evidence="1" type="ORF">FSW04_12435</name>
</gene>
<dbReference type="OrthoDB" id="9810372at2"/>
<dbReference type="SUPFAM" id="SSF53067">
    <property type="entry name" value="Actin-like ATPase domain"/>
    <property type="match status" value="1"/>
</dbReference>
<reference evidence="1 2" key="1">
    <citation type="journal article" date="2018" name="J. Microbiol.">
        <title>Baekduia soli gen. nov., sp. nov., a novel bacterium isolated from the soil of Baekdu Mountain and proposal of a novel family name, Baekduiaceae fam. nov.</title>
        <authorList>
            <person name="An D.S."/>
            <person name="Siddiqi M.Z."/>
            <person name="Kim K.H."/>
            <person name="Yu H.S."/>
            <person name="Im W.T."/>
        </authorList>
    </citation>
    <scope>NUCLEOTIDE SEQUENCE [LARGE SCALE GENOMIC DNA]</scope>
    <source>
        <strain evidence="1 2">BR7-21</strain>
    </source>
</reference>
<organism evidence="1 2">
    <name type="scientific">Baekduia soli</name>
    <dbReference type="NCBI Taxonomy" id="496014"/>
    <lineage>
        <taxon>Bacteria</taxon>
        <taxon>Bacillati</taxon>
        <taxon>Actinomycetota</taxon>
        <taxon>Thermoleophilia</taxon>
        <taxon>Solirubrobacterales</taxon>
        <taxon>Baekduiaceae</taxon>
        <taxon>Baekduia</taxon>
    </lineage>
</organism>
<protein>
    <recommendedName>
        <fullName evidence="3">ROK family protein</fullName>
    </recommendedName>
</protein>
<proteinExistence type="predicted"/>
<dbReference type="KEGG" id="bsol:FSW04_12435"/>
<dbReference type="Proteomes" id="UP000321805">
    <property type="component" value="Chromosome"/>
</dbReference>
<sequence>MLIAGVDVGGTNIEVGLVGDGHRVVARARRDTPRGLKVGSPRARRRRARGRGVALSVAANALLGA</sequence>
<accession>A0A5B8U5N3</accession>